<dbReference type="RefSeq" id="WP_166313527.1">
    <property type="nucleotide sequence ID" value="NZ_CP049866.1"/>
</dbReference>
<feature type="compositionally biased region" description="Polar residues" evidence="1">
    <location>
        <begin position="1"/>
        <end position="27"/>
    </location>
</feature>
<name>A0A6G7YBN6_9ACTN</name>
<evidence type="ECO:0000313" key="3">
    <source>
        <dbReference type="Proteomes" id="UP000502035"/>
    </source>
</evidence>
<organism evidence="2 3">
    <name type="scientific">Nocardioides piscis</name>
    <dbReference type="NCBI Taxonomy" id="2714938"/>
    <lineage>
        <taxon>Bacteria</taxon>
        <taxon>Bacillati</taxon>
        <taxon>Actinomycetota</taxon>
        <taxon>Actinomycetes</taxon>
        <taxon>Propionibacteriales</taxon>
        <taxon>Nocardioidaceae</taxon>
        <taxon>Nocardioides</taxon>
    </lineage>
</organism>
<accession>A0A6G7YBN6</accession>
<dbReference type="Proteomes" id="UP000502035">
    <property type="component" value="Chromosome"/>
</dbReference>
<dbReference type="AlphaFoldDB" id="A0A6G7YBN6"/>
<dbReference type="KEGG" id="npi:G7071_13685"/>
<protein>
    <submittedName>
        <fullName evidence="2">Uncharacterized protein</fullName>
    </submittedName>
</protein>
<dbReference type="EMBL" id="CP049866">
    <property type="protein sequence ID" value="QIK74061.1"/>
    <property type="molecule type" value="Genomic_DNA"/>
</dbReference>
<keyword evidence="3" id="KW-1185">Reference proteome</keyword>
<evidence type="ECO:0000313" key="2">
    <source>
        <dbReference type="EMBL" id="QIK74061.1"/>
    </source>
</evidence>
<reference evidence="2 3" key="1">
    <citation type="submission" date="2020-03" db="EMBL/GenBank/DDBJ databases">
        <title>Nocardioides sp. nov., isolated from fish.</title>
        <authorList>
            <person name="Hyun D.-W."/>
            <person name="Bae J.-W."/>
        </authorList>
    </citation>
    <scope>NUCLEOTIDE SEQUENCE [LARGE SCALE GENOMIC DNA]</scope>
    <source>
        <strain evidence="2 3">HDW12A</strain>
    </source>
</reference>
<proteinExistence type="predicted"/>
<feature type="region of interest" description="Disordered" evidence="1">
    <location>
        <begin position="1"/>
        <end position="40"/>
    </location>
</feature>
<sequence>MAKTTQPVEVSTSTAHSRMPASTSTMPGRTGMMMPATPTTSRMATMISVWVTR</sequence>
<gene>
    <name evidence="2" type="ORF">G7071_13685</name>
</gene>
<evidence type="ECO:0000256" key="1">
    <source>
        <dbReference type="SAM" id="MobiDB-lite"/>
    </source>
</evidence>